<feature type="compositionally biased region" description="Basic and acidic residues" evidence="5">
    <location>
        <begin position="478"/>
        <end position="491"/>
    </location>
</feature>
<keyword evidence="1" id="KW-0433">Leucine-rich repeat</keyword>
<name>A0A1Q9D3D6_SYMMI</name>
<dbReference type="SMART" id="SM00054">
    <property type="entry name" value="EFh"/>
    <property type="match status" value="3"/>
</dbReference>
<dbReference type="InterPro" id="IPR018247">
    <property type="entry name" value="EF_Hand_1_Ca_BS"/>
</dbReference>
<dbReference type="Gene3D" id="1.10.238.10">
    <property type="entry name" value="EF-hand"/>
    <property type="match status" value="1"/>
</dbReference>
<evidence type="ECO:0000313" key="8">
    <source>
        <dbReference type="EMBL" id="OLP89692.1"/>
    </source>
</evidence>
<dbReference type="SMART" id="SM00369">
    <property type="entry name" value="LRR_TYP"/>
    <property type="match status" value="6"/>
</dbReference>
<organism evidence="8 9">
    <name type="scientific">Symbiodinium microadriaticum</name>
    <name type="common">Dinoflagellate</name>
    <name type="synonym">Zooxanthella microadriatica</name>
    <dbReference type="NCBI Taxonomy" id="2951"/>
    <lineage>
        <taxon>Eukaryota</taxon>
        <taxon>Sar</taxon>
        <taxon>Alveolata</taxon>
        <taxon>Dinophyceae</taxon>
        <taxon>Suessiales</taxon>
        <taxon>Symbiodiniaceae</taxon>
        <taxon>Symbiodinium</taxon>
    </lineage>
</organism>
<keyword evidence="8" id="KW-0808">Transferase</keyword>
<keyword evidence="2" id="KW-0677">Repeat</keyword>
<dbReference type="SMART" id="SM00364">
    <property type="entry name" value="LRR_BAC"/>
    <property type="match status" value="6"/>
</dbReference>
<protein>
    <submittedName>
        <fullName evidence="8">Calcium-dependent protein kinase 13</fullName>
    </submittedName>
</protein>
<dbReference type="OrthoDB" id="676979at2759"/>
<dbReference type="Pfam" id="PF00069">
    <property type="entry name" value="Pkinase"/>
    <property type="match status" value="1"/>
</dbReference>
<feature type="domain" description="Protein kinase" evidence="6">
    <location>
        <begin position="1115"/>
        <end position="1398"/>
    </location>
</feature>
<dbReference type="InterPro" id="IPR003591">
    <property type="entry name" value="Leu-rich_rpt_typical-subtyp"/>
</dbReference>
<dbReference type="InterPro" id="IPR000719">
    <property type="entry name" value="Prot_kinase_dom"/>
</dbReference>
<reference evidence="8 9" key="1">
    <citation type="submission" date="2016-02" db="EMBL/GenBank/DDBJ databases">
        <title>Genome analysis of coral dinoflagellate symbionts highlights evolutionary adaptations to a symbiotic lifestyle.</title>
        <authorList>
            <person name="Aranda M."/>
            <person name="Li Y."/>
            <person name="Liew Y.J."/>
            <person name="Baumgarten S."/>
            <person name="Simakov O."/>
            <person name="Wilson M."/>
            <person name="Piel J."/>
            <person name="Ashoor H."/>
            <person name="Bougouffa S."/>
            <person name="Bajic V.B."/>
            <person name="Ryu T."/>
            <person name="Ravasi T."/>
            <person name="Bayer T."/>
            <person name="Micklem G."/>
            <person name="Kim H."/>
            <person name="Bhak J."/>
            <person name="Lajeunesse T.C."/>
            <person name="Voolstra C.R."/>
        </authorList>
    </citation>
    <scope>NUCLEOTIDE SEQUENCE [LARGE SCALE GENOMIC DNA]</scope>
    <source>
        <strain evidence="8 9">CCMP2467</strain>
    </source>
</reference>
<evidence type="ECO:0000256" key="2">
    <source>
        <dbReference type="ARBA" id="ARBA00022737"/>
    </source>
</evidence>
<dbReference type="GO" id="GO:0005509">
    <property type="term" value="F:calcium ion binding"/>
    <property type="evidence" value="ECO:0007669"/>
    <property type="project" value="InterPro"/>
</dbReference>
<evidence type="ECO:0000259" key="7">
    <source>
        <dbReference type="PROSITE" id="PS50222"/>
    </source>
</evidence>
<dbReference type="PROSITE" id="PS00018">
    <property type="entry name" value="EF_HAND_1"/>
    <property type="match status" value="2"/>
</dbReference>
<comment type="similarity">
    <text evidence="4">Belongs to the protein kinase superfamily. Ser/Thr protein kinase family. CDPK subfamily.</text>
</comment>
<keyword evidence="9" id="KW-1185">Reference proteome</keyword>
<dbReference type="GO" id="GO:0004672">
    <property type="term" value="F:protein kinase activity"/>
    <property type="evidence" value="ECO:0007669"/>
    <property type="project" value="InterPro"/>
</dbReference>
<gene>
    <name evidence="8" type="primary">CPK13</name>
    <name evidence="8" type="ORF">AK812_SmicGene28810</name>
</gene>
<dbReference type="PROSITE" id="PS51450">
    <property type="entry name" value="LRR"/>
    <property type="match status" value="1"/>
</dbReference>
<evidence type="ECO:0000259" key="6">
    <source>
        <dbReference type="PROSITE" id="PS50011"/>
    </source>
</evidence>
<evidence type="ECO:0000313" key="9">
    <source>
        <dbReference type="Proteomes" id="UP000186817"/>
    </source>
</evidence>
<evidence type="ECO:0000256" key="1">
    <source>
        <dbReference type="ARBA" id="ARBA00022614"/>
    </source>
</evidence>
<evidence type="ECO:0000256" key="4">
    <source>
        <dbReference type="ARBA" id="ARBA00024334"/>
    </source>
</evidence>
<feature type="domain" description="EF-hand" evidence="7">
    <location>
        <begin position="1523"/>
        <end position="1558"/>
    </location>
</feature>
<dbReference type="InterPro" id="IPR011992">
    <property type="entry name" value="EF-hand-dom_pair"/>
</dbReference>
<keyword evidence="8" id="KW-0418">Kinase</keyword>
<dbReference type="Gene3D" id="1.10.510.10">
    <property type="entry name" value="Transferase(Phosphotransferase) domain 1"/>
    <property type="match status" value="1"/>
</dbReference>
<evidence type="ECO:0000256" key="3">
    <source>
        <dbReference type="ARBA" id="ARBA00022837"/>
    </source>
</evidence>
<dbReference type="PANTHER" id="PTHR48051:SF1">
    <property type="entry name" value="RAS SUPPRESSOR PROTEIN 1"/>
    <property type="match status" value="1"/>
</dbReference>
<dbReference type="PROSITE" id="PS50011">
    <property type="entry name" value="PROTEIN_KINASE_DOM"/>
    <property type="match status" value="1"/>
</dbReference>
<comment type="caution">
    <text evidence="8">The sequence shown here is derived from an EMBL/GenBank/DDBJ whole genome shotgun (WGS) entry which is preliminary data.</text>
</comment>
<feature type="region of interest" description="Disordered" evidence="5">
    <location>
        <begin position="579"/>
        <end position="618"/>
    </location>
</feature>
<dbReference type="InterPro" id="IPR050216">
    <property type="entry name" value="LRR_domain-containing"/>
</dbReference>
<dbReference type="PANTHER" id="PTHR48051">
    <property type="match status" value="1"/>
</dbReference>
<dbReference type="InterPro" id="IPR011009">
    <property type="entry name" value="Kinase-like_dom_sf"/>
</dbReference>
<dbReference type="Gene3D" id="3.80.10.10">
    <property type="entry name" value="Ribonuclease Inhibitor"/>
    <property type="match status" value="2"/>
</dbReference>
<dbReference type="InterPro" id="IPR002048">
    <property type="entry name" value="EF_hand_dom"/>
</dbReference>
<dbReference type="GO" id="GO:0005737">
    <property type="term" value="C:cytoplasm"/>
    <property type="evidence" value="ECO:0007669"/>
    <property type="project" value="TreeGrafter"/>
</dbReference>
<dbReference type="Pfam" id="PF13855">
    <property type="entry name" value="LRR_8"/>
    <property type="match status" value="1"/>
</dbReference>
<dbReference type="Pfam" id="PF13499">
    <property type="entry name" value="EF-hand_7"/>
    <property type="match status" value="1"/>
</dbReference>
<sequence>MNLQLLKLGTTVDGSIIYNPYMVTDASIRDERGPYGRAKDARAKQEATEERCPFCSWELQKWWPHVRVPVFNGAAEEVRLCHLKCTEEVLEGYRSEAKMTIEANFANSLRELLVRSPNLFARRAAARLSLEEERLQEAARSEGRWPFPALPPPPSATFAVEGILEMRLSASTQFAKLPSEIGFARSLDTLCLISNSLTELPPELGLLTGLTHLYLNGNFLTALPESVGALPKLQELCLDANKIERLPRMTSPKLVLLTAPGNKMKEVPLVPHMHRLEVHGNQIHTITTSLGSPVFHNLVTLKVMGNQLEHLPDEVAYMTNLRIVSVAENRLKSLPDGISSLQGLEWLLAYGNCLTELSSDVITGPSCNSGHDRKDPECVLHGCSSKDPKELGAYLRQQQINAEVPQVETPSTQDEEISGELLEACPNGDSPPPGSHGQGAHPPPVPDNFATRDQAQDHHSGPTTGQNSDGTSELQDNAECKERPRDGKEPQPDTWALLEPLPPGWQRGGEFSQGLHPSRDVFNDLPDNDNDHSNTTFPVDQQNDLNLEGSDEPEATCDKGESAVPKQLLSPEFDEDACDMCDKDVPIAPEQPPSPESDEEHDANPGVEGQAQSPACYKPGKCPSEKSYALAVAEEKVAFMLFAFTLIAGCRGLTRLLLEGNPLKPSVVSSLIEAVPRSNLKTLGLDTQQVREAAAASPSGFEELPAAVSVGTVLPVQGSSQISFKLTRASQLRRQPGVKSVAQPGGPADPVAQPAKLLIVAFAASQGEPEWLGFLRRLLEKGKVTPLPQASADLSDLLEADGAGDFDRKMSMFWTGSPCIASEDEQQEGEVQALPLPDFDVLTAVDHRMRWYAEDRPAVETVLRELRPRYSKMLCVGASMGGFAAVLHGGLIADGVLALNPQANLPEALLRPPAETPRDLQDLSESLLDSAKAAAARGAQVTVHSAADEHLLHTQSWEPSGFRNSPPLRRMTFGTSFRQKFEKQWHSLPPPLKEGAYKTVDAFLKHTGSEKSNTRVLFRKHAKGKDMDGEHVLDLAGAKALVSDLSNALNIHQNFFYDLETQFYQFDFNGDARLNQEETICMVRSILKQRRATAGGKPEDDDRMVPYKTPREAGYYVTRELGRGGQGVMYLATKSSSRGFFTCRDGDDKEYCIKFYSKKDGNAGSIHELVDEFSRMNLFRSEFVAKTYETFQDLDFYYLVNEPYFGGDWTKLAHKAHAQGIDMSEQWWRGLFRQCVSGLDYLHRCAQMHCDIKEPNLMIKSAADYSSPKVVYIDFGLSQAFAKKLQNICGTPGYIPPETWKEYVWYPQGDIFSLGVVFFQMLSGRVPSSDGNHKGIFQEGADLKAVAKLTIDSPPPWAEFPQQWRQLGGIVAAMLQKQQLSFDIELAIAQVGKSREAVCRDDLINELCEQCNLCDLRALRARLDEVASFGSGLRGASSAVPAAKFAEVVRGYGISAEVLDEYMSCVQGPLVVYNNLLQEVVKEKEKRSMQLVSELFNEMDFDGNGYLSESEIRALLQSDAFECSYEDVDEVLDNMDFNHDGYVDIEEMKRAIMEDGRIARKDEADEGAKPFWNWFGLF</sequence>
<evidence type="ECO:0000256" key="5">
    <source>
        <dbReference type="SAM" id="MobiDB-lite"/>
    </source>
</evidence>
<feature type="compositionally biased region" description="Polar residues" evidence="5">
    <location>
        <begin position="533"/>
        <end position="545"/>
    </location>
</feature>
<dbReference type="SMART" id="SM00220">
    <property type="entry name" value="S_TKc"/>
    <property type="match status" value="1"/>
</dbReference>
<feature type="compositionally biased region" description="Polar residues" evidence="5">
    <location>
        <begin position="461"/>
        <end position="475"/>
    </location>
</feature>
<feature type="domain" description="EF-hand" evidence="7">
    <location>
        <begin position="1487"/>
        <end position="1522"/>
    </location>
</feature>
<dbReference type="PROSITE" id="PS50222">
    <property type="entry name" value="EF_HAND_2"/>
    <property type="match status" value="2"/>
</dbReference>
<accession>A0A1Q9D3D6</accession>
<dbReference type="Proteomes" id="UP000186817">
    <property type="component" value="Unassembled WGS sequence"/>
</dbReference>
<dbReference type="EMBL" id="LSRX01000749">
    <property type="protein sequence ID" value="OLP89692.1"/>
    <property type="molecule type" value="Genomic_DNA"/>
</dbReference>
<dbReference type="InterPro" id="IPR001611">
    <property type="entry name" value="Leu-rich_rpt"/>
</dbReference>
<dbReference type="CDD" id="cd00051">
    <property type="entry name" value="EFh"/>
    <property type="match status" value="1"/>
</dbReference>
<proteinExistence type="inferred from homology"/>
<dbReference type="SUPFAM" id="SSF52047">
    <property type="entry name" value="RNI-like"/>
    <property type="match status" value="1"/>
</dbReference>
<dbReference type="InterPro" id="IPR032675">
    <property type="entry name" value="LRR_dom_sf"/>
</dbReference>
<dbReference type="SUPFAM" id="SSF56112">
    <property type="entry name" value="Protein kinase-like (PK-like)"/>
    <property type="match status" value="1"/>
</dbReference>
<dbReference type="GO" id="GO:0005524">
    <property type="term" value="F:ATP binding"/>
    <property type="evidence" value="ECO:0007669"/>
    <property type="project" value="InterPro"/>
</dbReference>
<dbReference type="SUPFAM" id="SSF47473">
    <property type="entry name" value="EF-hand"/>
    <property type="match status" value="1"/>
</dbReference>
<feature type="region of interest" description="Disordered" evidence="5">
    <location>
        <begin position="422"/>
        <end position="563"/>
    </location>
</feature>
<keyword evidence="3" id="KW-0106">Calcium</keyword>